<proteinExistence type="predicted"/>
<gene>
    <name evidence="1" type="ORF">FC07_GL002065</name>
</gene>
<evidence type="ECO:0000313" key="1">
    <source>
        <dbReference type="EMBL" id="KRK32634.1"/>
    </source>
</evidence>
<reference evidence="1 2" key="1">
    <citation type="journal article" date="2015" name="Genome Announc.">
        <title>Expanding the biotechnology potential of lactobacilli through comparative genomics of 213 strains and associated genera.</title>
        <authorList>
            <person name="Sun Z."/>
            <person name="Harris H.M."/>
            <person name="McCann A."/>
            <person name="Guo C."/>
            <person name="Argimon S."/>
            <person name="Zhang W."/>
            <person name="Yang X."/>
            <person name="Jeffery I.B."/>
            <person name="Cooney J.C."/>
            <person name="Kagawa T.F."/>
            <person name="Liu W."/>
            <person name="Song Y."/>
            <person name="Salvetti E."/>
            <person name="Wrobel A."/>
            <person name="Rasinkangas P."/>
            <person name="Parkhill J."/>
            <person name="Rea M.C."/>
            <person name="O'Sullivan O."/>
            <person name="Ritari J."/>
            <person name="Douillard F.P."/>
            <person name="Paul Ross R."/>
            <person name="Yang R."/>
            <person name="Briner A.E."/>
            <person name="Felis G.E."/>
            <person name="de Vos W.M."/>
            <person name="Barrangou R."/>
            <person name="Klaenhammer T.R."/>
            <person name="Caufield P.W."/>
            <person name="Cui Y."/>
            <person name="Zhang H."/>
            <person name="O'Toole P.W."/>
        </authorList>
    </citation>
    <scope>NUCLEOTIDE SEQUENCE [LARGE SCALE GENOMIC DNA]</scope>
    <source>
        <strain evidence="1 2">DSM 20003</strain>
    </source>
</reference>
<dbReference type="Proteomes" id="UP000051461">
    <property type="component" value="Unassembled WGS sequence"/>
</dbReference>
<comment type="caution">
    <text evidence="1">The sequence shown here is derived from an EMBL/GenBank/DDBJ whole genome shotgun (WGS) entry which is preliminary data.</text>
</comment>
<dbReference type="AlphaFoldDB" id="A0A0R1GMV5"/>
<dbReference type="OrthoDB" id="9958389at2"/>
<name>A0A0R1GMV5_9LACO</name>
<organism evidence="1 2">
    <name type="scientific">Loigolactobacillus bifermentans DSM 20003</name>
    <dbReference type="NCBI Taxonomy" id="1423726"/>
    <lineage>
        <taxon>Bacteria</taxon>
        <taxon>Bacillati</taxon>
        <taxon>Bacillota</taxon>
        <taxon>Bacilli</taxon>
        <taxon>Lactobacillales</taxon>
        <taxon>Lactobacillaceae</taxon>
        <taxon>Loigolactobacillus</taxon>
    </lineage>
</organism>
<dbReference type="RefSeq" id="WP_155797787.1">
    <property type="nucleotide sequence ID" value="NZ_AZDA01000140.1"/>
</dbReference>
<protein>
    <submittedName>
        <fullName evidence="1">Uncharacterized protein</fullName>
    </submittedName>
</protein>
<accession>A0A0R1GMV5</accession>
<evidence type="ECO:0000313" key="2">
    <source>
        <dbReference type="Proteomes" id="UP000051461"/>
    </source>
</evidence>
<sequence>MMLGFHLRRHEKVLKHADLKTHDFSNMVRSAQDSKQYRELQQRFSRLTVDYQKQHGQKKK</sequence>
<keyword evidence="2" id="KW-1185">Reference proteome</keyword>
<dbReference type="EMBL" id="AZDA01000140">
    <property type="protein sequence ID" value="KRK32634.1"/>
    <property type="molecule type" value="Genomic_DNA"/>
</dbReference>
<dbReference type="PATRIC" id="fig|1423726.3.peg.2141"/>